<dbReference type="Proteomes" id="UP001151081">
    <property type="component" value="Unassembled WGS sequence"/>
</dbReference>
<dbReference type="Pfam" id="PF11617">
    <property type="entry name" value="Cu-binding_MopE"/>
    <property type="match status" value="4"/>
</dbReference>
<evidence type="ECO:0000313" key="9">
    <source>
        <dbReference type="Proteomes" id="UP001151081"/>
    </source>
</evidence>
<keyword evidence="6" id="KW-0472">Membrane</keyword>
<keyword evidence="6" id="KW-0812">Transmembrane</keyword>
<evidence type="ECO:0000256" key="7">
    <source>
        <dbReference type="SAM" id="SignalP"/>
    </source>
</evidence>
<evidence type="ECO:0000256" key="1">
    <source>
        <dbReference type="ARBA" id="ARBA00004613"/>
    </source>
</evidence>
<keyword evidence="3 7" id="KW-0732">Signal</keyword>
<dbReference type="InterPro" id="IPR021655">
    <property type="entry name" value="Put_metal-bd"/>
</dbReference>
<feature type="transmembrane region" description="Helical" evidence="6">
    <location>
        <begin position="736"/>
        <end position="753"/>
    </location>
</feature>
<dbReference type="InterPro" id="IPR059100">
    <property type="entry name" value="TSP3_bac"/>
</dbReference>
<sequence length="769" mass="77182">MASIFRPRRSARFALLAVALGLASFALPAPADAQTFPADAAWKPLVRGGARVADPPGDAASGQDVVSDPAQGGAAAYFAADANFLYLRLRINDAVLQASPADFKAFGWVCLIDTDGDLASHELSIGVLGSSDVVELRRNTSPQNDGSPADISELLLKSYPASTHARAVAAPSMMSGDADFFIDWAVARVDLGITNQTPFRLACGSSSDAQSLTGDLISDKGATTLAGLVADPIALYGATCLYDCIDTGAPCTMGVGACLETGSILCDGLTRSCDAFPGEPGTETCNGIDDDCNGVMDDGFDLGADCDVGIGACAASGVIVCTSDELSSVCSATPGAPEVETCNEIDDDCDGAVDEDFGLGVPCDVGLGACAASGVIVCTADELSSECSATPGDPAAEMCNGIDDDCDGVVDDGLDLGEMCTVGVGACLAMGEIVCDALFATTCNAMPGLPSNETCNGVDDDCNGVTDEGCADTDGDGLSDAEEGMLGTDPADADTDDDGVPDGAEPSKDADSDGDGLINALDPDSDDDGLPDGTEMGYGCDDPATDPAPLSCEPDGDLGATKTDPTKADTDGGGKPDGLEDADHDGVVDAGETNPNDPADDAFTCFTDVDCGNPVSGSVCEAGMCVPGCRGVGGNGCPYGEVCSSVDASRGVCEPGPNECAKDADCGAADSGRVCDIPARVCQAGCRGAAGNGCPAGSFCTSETSQLGVCEPVPTVGFEGNGVFCDAAGAGRGRRMSGGVPFVLVLGLSAFVARRCSREKRSTRGKIRG</sequence>
<evidence type="ECO:0000256" key="4">
    <source>
        <dbReference type="ARBA" id="ARBA00022837"/>
    </source>
</evidence>
<feature type="compositionally biased region" description="Acidic residues" evidence="5">
    <location>
        <begin position="473"/>
        <end position="483"/>
    </location>
</feature>
<evidence type="ECO:0000256" key="3">
    <source>
        <dbReference type="ARBA" id="ARBA00022729"/>
    </source>
</evidence>
<proteinExistence type="predicted"/>
<feature type="signal peptide" evidence="7">
    <location>
        <begin position="1"/>
        <end position="33"/>
    </location>
</feature>
<evidence type="ECO:0000256" key="6">
    <source>
        <dbReference type="SAM" id="Phobius"/>
    </source>
</evidence>
<keyword evidence="2" id="KW-0964">Secreted</keyword>
<name>A0A9X3XBU5_9BACT</name>
<reference evidence="8 9" key="1">
    <citation type="submission" date="2021-04" db="EMBL/GenBank/DDBJ databases">
        <title>Genome analysis of Polyangium sp.</title>
        <authorList>
            <person name="Li Y."/>
            <person name="Wang J."/>
        </authorList>
    </citation>
    <scope>NUCLEOTIDE SEQUENCE [LARGE SCALE GENOMIC DNA]</scope>
    <source>
        <strain evidence="8 9">SDU14</strain>
    </source>
</reference>
<protein>
    <submittedName>
        <fullName evidence="8">Uncharacterized protein</fullName>
    </submittedName>
</protein>
<evidence type="ECO:0000256" key="2">
    <source>
        <dbReference type="ARBA" id="ARBA00022525"/>
    </source>
</evidence>
<keyword evidence="9" id="KW-1185">Reference proteome</keyword>
<dbReference type="RefSeq" id="WP_272425152.1">
    <property type="nucleotide sequence ID" value="NZ_JAGTJJ010000035.1"/>
</dbReference>
<keyword evidence="4" id="KW-0106">Calcium</keyword>
<evidence type="ECO:0000256" key="5">
    <source>
        <dbReference type="SAM" id="MobiDB-lite"/>
    </source>
</evidence>
<evidence type="ECO:0000313" key="8">
    <source>
        <dbReference type="EMBL" id="MDC3986128.1"/>
    </source>
</evidence>
<feature type="compositionally biased region" description="Acidic residues" evidence="5">
    <location>
        <begin position="491"/>
        <end position="500"/>
    </location>
</feature>
<dbReference type="Pfam" id="PF18884">
    <property type="entry name" value="TSP3_bac"/>
    <property type="match status" value="1"/>
</dbReference>
<keyword evidence="6" id="KW-1133">Transmembrane helix</keyword>
<accession>A0A9X3XBU5</accession>
<dbReference type="AlphaFoldDB" id="A0A9X3XBU5"/>
<dbReference type="EMBL" id="JAGTJJ010000035">
    <property type="protein sequence ID" value="MDC3986128.1"/>
    <property type="molecule type" value="Genomic_DNA"/>
</dbReference>
<comment type="caution">
    <text evidence="8">The sequence shown here is derived from an EMBL/GenBank/DDBJ whole genome shotgun (WGS) entry which is preliminary data.</text>
</comment>
<comment type="subcellular location">
    <subcellularLocation>
        <location evidence="1">Secreted</location>
    </subcellularLocation>
</comment>
<feature type="region of interest" description="Disordered" evidence="5">
    <location>
        <begin position="473"/>
        <end position="597"/>
    </location>
</feature>
<feature type="compositionally biased region" description="Basic and acidic residues" evidence="5">
    <location>
        <begin position="564"/>
        <end position="578"/>
    </location>
</feature>
<feature type="chain" id="PRO_5040959008" evidence="7">
    <location>
        <begin position="34"/>
        <end position="769"/>
    </location>
</feature>
<organism evidence="8 9">
    <name type="scientific">Polyangium jinanense</name>
    <dbReference type="NCBI Taxonomy" id="2829994"/>
    <lineage>
        <taxon>Bacteria</taxon>
        <taxon>Pseudomonadati</taxon>
        <taxon>Myxococcota</taxon>
        <taxon>Polyangia</taxon>
        <taxon>Polyangiales</taxon>
        <taxon>Polyangiaceae</taxon>
        <taxon>Polyangium</taxon>
    </lineage>
</organism>
<gene>
    <name evidence="8" type="ORF">KEG57_36965</name>
</gene>